<comment type="caution">
    <text evidence="2">The sequence shown here is derived from an EMBL/GenBank/DDBJ whole genome shotgun (WGS) entry which is preliminary data.</text>
</comment>
<evidence type="ECO:0000313" key="2">
    <source>
        <dbReference type="EMBL" id="MBM7837825.1"/>
    </source>
</evidence>
<sequence>MLGLYSLFTNLVNGVDSPVSRLVTSETWPYILLIYLISSGCYLFLAVPASILIERYQRKLKWLSYAIAGVVAGYLFLSVTASLNQSPANLAIEATLFYAGAGLLYYGTLVSLRSLFNKKTAHR</sequence>
<keyword evidence="1" id="KW-0812">Transmembrane</keyword>
<reference evidence="2" key="1">
    <citation type="submission" date="2021-01" db="EMBL/GenBank/DDBJ databases">
        <title>Genomic Encyclopedia of Type Strains, Phase IV (KMG-IV): sequencing the most valuable type-strain genomes for metagenomic binning, comparative biology and taxonomic classification.</title>
        <authorList>
            <person name="Goeker M."/>
        </authorList>
    </citation>
    <scope>NUCLEOTIDE SEQUENCE</scope>
    <source>
        <strain evidence="2">DSM 21943</strain>
    </source>
</reference>
<keyword evidence="3" id="KW-1185">Reference proteome</keyword>
<accession>A0ABS2SSP5</accession>
<evidence type="ECO:0000256" key="1">
    <source>
        <dbReference type="SAM" id="Phobius"/>
    </source>
</evidence>
<evidence type="ECO:0000313" key="3">
    <source>
        <dbReference type="Proteomes" id="UP001179280"/>
    </source>
</evidence>
<feature type="transmembrane region" description="Helical" evidence="1">
    <location>
        <begin position="95"/>
        <end position="116"/>
    </location>
</feature>
<dbReference type="SUPFAM" id="SSF103473">
    <property type="entry name" value="MFS general substrate transporter"/>
    <property type="match status" value="1"/>
</dbReference>
<dbReference type="RefSeq" id="WP_204464907.1">
    <property type="nucleotide sequence ID" value="NZ_JAFBCV010000002.1"/>
</dbReference>
<organism evidence="2 3">
    <name type="scientific">Shouchella xiaoxiensis</name>
    <dbReference type="NCBI Taxonomy" id="766895"/>
    <lineage>
        <taxon>Bacteria</taxon>
        <taxon>Bacillati</taxon>
        <taxon>Bacillota</taxon>
        <taxon>Bacilli</taxon>
        <taxon>Bacillales</taxon>
        <taxon>Bacillaceae</taxon>
        <taxon>Shouchella</taxon>
    </lineage>
</organism>
<keyword evidence="1" id="KW-0472">Membrane</keyword>
<proteinExistence type="predicted"/>
<gene>
    <name evidence="2" type="ORF">JOC54_001056</name>
</gene>
<dbReference type="Proteomes" id="UP001179280">
    <property type="component" value="Unassembled WGS sequence"/>
</dbReference>
<feature type="transmembrane region" description="Helical" evidence="1">
    <location>
        <begin position="30"/>
        <end position="53"/>
    </location>
</feature>
<dbReference type="EMBL" id="JAFBCV010000002">
    <property type="protein sequence ID" value="MBM7837825.1"/>
    <property type="molecule type" value="Genomic_DNA"/>
</dbReference>
<keyword evidence="1" id="KW-1133">Transmembrane helix</keyword>
<protein>
    <submittedName>
        <fullName evidence="2">MFS family permease</fullName>
    </submittedName>
</protein>
<name>A0ABS2SSP5_9BACI</name>
<feature type="transmembrane region" description="Helical" evidence="1">
    <location>
        <begin position="62"/>
        <end position="83"/>
    </location>
</feature>
<dbReference type="InterPro" id="IPR036259">
    <property type="entry name" value="MFS_trans_sf"/>
</dbReference>